<evidence type="ECO:0000313" key="4">
    <source>
        <dbReference type="Proteomes" id="UP000242381"/>
    </source>
</evidence>
<dbReference type="AlphaFoldDB" id="A0A1X0RL01"/>
<proteinExistence type="predicted"/>
<organism evidence="3 4">
    <name type="scientific">Rhizopus microsporus</name>
    <dbReference type="NCBI Taxonomy" id="58291"/>
    <lineage>
        <taxon>Eukaryota</taxon>
        <taxon>Fungi</taxon>
        <taxon>Fungi incertae sedis</taxon>
        <taxon>Mucoromycota</taxon>
        <taxon>Mucoromycotina</taxon>
        <taxon>Mucoromycetes</taxon>
        <taxon>Mucorales</taxon>
        <taxon>Mucorineae</taxon>
        <taxon>Rhizopodaceae</taxon>
        <taxon>Rhizopus</taxon>
    </lineage>
</organism>
<feature type="domain" description="Pleiotropic ABC efflux transporter N-terminal" evidence="2">
    <location>
        <begin position="58"/>
        <end position="118"/>
    </location>
</feature>
<feature type="region of interest" description="Disordered" evidence="1">
    <location>
        <begin position="1"/>
        <end position="46"/>
    </location>
</feature>
<evidence type="ECO:0000259" key="2">
    <source>
        <dbReference type="Pfam" id="PF14510"/>
    </source>
</evidence>
<dbReference type="Proteomes" id="UP000242381">
    <property type="component" value="Unassembled WGS sequence"/>
</dbReference>
<sequence length="130" mass="14608">MEEKSEVNTPTDSLHPRNNNDNSSSSTANGYTIGQQGTYGETDVNQVDIEDAKNQYSELRRELTALSQRTTPSKIEEGRVSSDEFNLDEFLHGISKELDENGRKRKHLGVLWENLHVEVTIALASSLLLF</sequence>
<evidence type="ECO:0000256" key="1">
    <source>
        <dbReference type="SAM" id="MobiDB-lite"/>
    </source>
</evidence>
<dbReference type="EMBL" id="KV921617">
    <property type="protein sequence ID" value="ORE12705.1"/>
    <property type="molecule type" value="Genomic_DNA"/>
</dbReference>
<dbReference type="InterPro" id="IPR029481">
    <property type="entry name" value="ABC_trans_N"/>
</dbReference>
<dbReference type="Pfam" id="PF14510">
    <property type="entry name" value="ABC_trans_N"/>
    <property type="match status" value="1"/>
</dbReference>
<protein>
    <recommendedName>
        <fullName evidence="2">Pleiotropic ABC efflux transporter N-terminal domain-containing protein</fullName>
    </recommendedName>
</protein>
<gene>
    <name evidence="3" type="ORF">BCV71DRAFT_230218</name>
</gene>
<accession>A0A1X0RL01</accession>
<dbReference type="VEuPathDB" id="FungiDB:BCV72DRAFT_227954"/>
<evidence type="ECO:0000313" key="3">
    <source>
        <dbReference type="EMBL" id="ORE12705.1"/>
    </source>
</evidence>
<feature type="compositionally biased region" description="Polar residues" evidence="1">
    <location>
        <begin position="27"/>
        <end position="45"/>
    </location>
</feature>
<name>A0A1X0RL01_RHIZD</name>
<reference evidence="3 4" key="1">
    <citation type="journal article" date="2016" name="Proc. Natl. Acad. Sci. U.S.A.">
        <title>Lipid metabolic changes in an early divergent fungus govern the establishment of a mutualistic symbiosis with endobacteria.</title>
        <authorList>
            <person name="Lastovetsky O.A."/>
            <person name="Gaspar M.L."/>
            <person name="Mondo S.J."/>
            <person name="LaButti K.M."/>
            <person name="Sandor L."/>
            <person name="Grigoriev I.V."/>
            <person name="Henry S.A."/>
            <person name="Pawlowska T.E."/>
        </authorList>
    </citation>
    <scope>NUCLEOTIDE SEQUENCE [LARGE SCALE GENOMIC DNA]</scope>
    <source>
        <strain evidence="3 4">ATCC 11559</strain>
    </source>
</reference>